<dbReference type="SUPFAM" id="SSF54909">
    <property type="entry name" value="Dimeric alpha+beta barrel"/>
    <property type="match status" value="1"/>
</dbReference>
<evidence type="ECO:0000256" key="5">
    <source>
        <dbReference type="ARBA" id="ARBA00068816"/>
    </source>
</evidence>
<dbReference type="AlphaFoldDB" id="A0A0H3KSN0"/>
<evidence type="ECO:0000256" key="2">
    <source>
        <dbReference type="ARBA" id="ARBA00023125"/>
    </source>
</evidence>
<name>A0A0H3KSN0_PANAA</name>
<dbReference type="InterPro" id="IPR036390">
    <property type="entry name" value="WH_DNA-bd_sf"/>
</dbReference>
<accession>A0A0H3KSN0</accession>
<evidence type="ECO:0000256" key="3">
    <source>
        <dbReference type="ARBA" id="ARBA00023159"/>
    </source>
</evidence>
<dbReference type="InterPro" id="IPR036388">
    <property type="entry name" value="WH-like_DNA-bd_sf"/>
</dbReference>
<proteinExistence type="predicted"/>
<dbReference type="GO" id="GO:0043200">
    <property type="term" value="P:response to amino acid"/>
    <property type="evidence" value="ECO:0007669"/>
    <property type="project" value="TreeGrafter"/>
</dbReference>
<dbReference type="InterPro" id="IPR011991">
    <property type="entry name" value="ArsR-like_HTH"/>
</dbReference>
<keyword evidence="1" id="KW-0805">Transcription regulation</keyword>
<dbReference type="PANTHER" id="PTHR30154">
    <property type="entry name" value="LEUCINE-RESPONSIVE REGULATORY PROTEIN"/>
    <property type="match status" value="1"/>
</dbReference>
<dbReference type="Proteomes" id="UP000006690">
    <property type="component" value="Chromosome"/>
</dbReference>
<gene>
    <name evidence="7" type="primary">ybaO</name>
    <name evidence="7" type="ordered locus">PAJ_0332</name>
</gene>
<organism evidence="7 8">
    <name type="scientific">Pantoea ananatis (strain AJ13355)</name>
    <dbReference type="NCBI Taxonomy" id="932677"/>
    <lineage>
        <taxon>Bacteria</taxon>
        <taxon>Pseudomonadati</taxon>
        <taxon>Pseudomonadota</taxon>
        <taxon>Gammaproteobacteria</taxon>
        <taxon>Enterobacterales</taxon>
        <taxon>Erwiniaceae</taxon>
        <taxon>Pantoea</taxon>
    </lineage>
</organism>
<reference evidence="8" key="1">
    <citation type="journal article" date="2012" name="Appl. Microbiol. Biotechnol.">
        <title>The complete genome sequence of Pantoea ananatis AJ13355, an organism with great biotechnological potential.</title>
        <authorList>
            <person name="Hara Y."/>
            <person name="Kadotani N."/>
            <person name="Izui H."/>
            <person name="Katashkina J.I."/>
            <person name="Kuvaeva T.M."/>
            <person name="Andreeva I.G."/>
            <person name="Golubeva L.I."/>
            <person name="Malko D.B."/>
            <person name="Makeev V.J."/>
            <person name="Mashko S.V."/>
            <person name="Kozlov Y.I."/>
        </authorList>
    </citation>
    <scope>NUCLEOTIDE SEQUENCE [LARGE SCALE GENOMIC DNA]</scope>
    <source>
        <strain evidence="8">AJ13355</strain>
    </source>
</reference>
<keyword evidence="2" id="KW-0238">DNA-binding</keyword>
<feature type="domain" description="HTH asnC-type" evidence="6">
    <location>
        <begin position="15"/>
        <end position="76"/>
    </location>
</feature>
<dbReference type="Pfam" id="PF13412">
    <property type="entry name" value="HTH_24"/>
    <property type="match status" value="1"/>
</dbReference>
<dbReference type="CDD" id="cd00090">
    <property type="entry name" value="HTH_ARSR"/>
    <property type="match status" value="1"/>
</dbReference>
<dbReference type="PRINTS" id="PR00033">
    <property type="entry name" value="HTHASNC"/>
</dbReference>
<keyword evidence="4" id="KW-0804">Transcription</keyword>
<dbReference type="SUPFAM" id="SSF46785">
    <property type="entry name" value="Winged helix' DNA-binding domain"/>
    <property type="match status" value="1"/>
</dbReference>
<evidence type="ECO:0000256" key="4">
    <source>
        <dbReference type="ARBA" id="ARBA00023163"/>
    </source>
</evidence>
<evidence type="ECO:0000256" key="1">
    <source>
        <dbReference type="ARBA" id="ARBA00023015"/>
    </source>
</evidence>
<dbReference type="FunFam" id="3.30.70.920:FF:000005">
    <property type="entry name" value="Lrp/AsnC family transcriptional regulator"/>
    <property type="match status" value="1"/>
</dbReference>
<keyword evidence="3" id="KW-0010">Activator</keyword>
<dbReference type="PANTHER" id="PTHR30154:SF17">
    <property type="entry name" value="DNA-BINDING TRANSCRIPTIONAL ACTIVATOR DECR"/>
    <property type="match status" value="1"/>
</dbReference>
<dbReference type="eggNOG" id="COG1522">
    <property type="taxonomic scope" value="Bacteria"/>
</dbReference>
<dbReference type="Pfam" id="PF01037">
    <property type="entry name" value="AsnC_trans_reg"/>
    <property type="match status" value="1"/>
</dbReference>
<dbReference type="GO" id="GO:0043565">
    <property type="term" value="F:sequence-specific DNA binding"/>
    <property type="evidence" value="ECO:0007669"/>
    <property type="project" value="InterPro"/>
</dbReference>
<protein>
    <recommendedName>
        <fullName evidence="5">DNA-binding transcriptional activator DecR</fullName>
    </recommendedName>
</protein>
<dbReference type="Gene3D" id="1.10.10.10">
    <property type="entry name" value="Winged helix-like DNA-binding domain superfamily/Winged helix DNA-binding domain"/>
    <property type="match status" value="1"/>
</dbReference>
<evidence type="ECO:0000313" key="7">
    <source>
        <dbReference type="EMBL" id="BAK10412.1"/>
    </source>
</evidence>
<dbReference type="HOGENOM" id="CLU_091233_0_2_6"/>
<dbReference type="SMART" id="SM00344">
    <property type="entry name" value="HTH_ASNC"/>
    <property type="match status" value="1"/>
</dbReference>
<dbReference type="InterPro" id="IPR019888">
    <property type="entry name" value="Tscrpt_reg_AsnC-like"/>
</dbReference>
<dbReference type="InterPro" id="IPR011008">
    <property type="entry name" value="Dimeric_a/b-barrel"/>
</dbReference>
<dbReference type="InterPro" id="IPR019887">
    <property type="entry name" value="Tscrpt_reg_AsnC/Lrp_C"/>
</dbReference>
<dbReference type="GO" id="GO:0005829">
    <property type="term" value="C:cytosol"/>
    <property type="evidence" value="ECO:0007669"/>
    <property type="project" value="TreeGrafter"/>
</dbReference>
<dbReference type="PROSITE" id="PS50956">
    <property type="entry name" value="HTH_ASNC_2"/>
    <property type="match status" value="1"/>
</dbReference>
<evidence type="ECO:0000313" key="8">
    <source>
        <dbReference type="Proteomes" id="UP000006690"/>
    </source>
</evidence>
<dbReference type="KEGG" id="paj:PAJ_0332"/>
<dbReference type="Gene3D" id="3.30.70.920">
    <property type="match status" value="1"/>
</dbReference>
<dbReference type="GO" id="GO:0006355">
    <property type="term" value="P:regulation of DNA-templated transcription"/>
    <property type="evidence" value="ECO:0007669"/>
    <property type="project" value="UniProtKB-ARBA"/>
</dbReference>
<dbReference type="FunFam" id="1.10.10.10:FF:000114">
    <property type="entry name" value="Lrp/AsnC family transcriptional regulator"/>
    <property type="match status" value="1"/>
</dbReference>
<dbReference type="InterPro" id="IPR000485">
    <property type="entry name" value="AsnC-type_HTH_dom"/>
</dbReference>
<dbReference type="PATRIC" id="fig|932677.3.peg.368"/>
<sequence length="166" mass="18849">MAVMEKIFLPEGRMPDKIDLKLLAMLQQDCTTSLQVLADAVNLTTTPCWKRLKKLEEDGIIRGRVALLDNEKLGLCLTAFMFVKTTQHSKAWYQEFVSVVQSMPEVMGFYRMAGEYDYLLRIQVADMKSYDAFYKRLVNGVTGLIDVTSSFAMEEIKYTTALPVGP</sequence>
<evidence type="ECO:0000259" key="6">
    <source>
        <dbReference type="PROSITE" id="PS50956"/>
    </source>
</evidence>
<dbReference type="EMBL" id="AP012032">
    <property type="protein sequence ID" value="BAK10412.1"/>
    <property type="molecule type" value="Genomic_DNA"/>
</dbReference>